<keyword evidence="8" id="KW-1185">Reference proteome</keyword>
<dbReference type="Proteomes" id="UP000053369">
    <property type="component" value="Unassembled WGS sequence"/>
</dbReference>
<dbReference type="GO" id="GO:0005509">
    <property type="term" value="F:calcium ion binding"/>
    <property type="evidence" value="ECO:0007669"/>
    <property type="project" value="TreeGrafter"/>
</dbReference>
<dbReference type="GO" id="GO:0047498">
    <property type="term" value="F:calcium-dependent phospholipase A2 activity"/>
    <property type="evidence" value="ECO:0007669"/>
    <property type="project" value="TreeGrafter"/>
</dbReference>
<keyword evidence="3 4" id="KW-0443">Lipid metabolism</keyword>
<keyword evidence="5" id="KW-0472">Membrane</keyword>
<evidence type="ECO:0000313" key="7">
    <source>
        <dbReference type="EMBL" id="KFQ34851.1"/>
    </source>
</evidence>
<feature type="transmembrane region" description="Helical" evidence="5">
    <location>
        <begin position="51"/>
        <end position="73"/>
    </location>
</feature>
<gene>
    <name evidence="7" type="ORF">N332_13335</name>
</gene>
<feature type="non-terminal residue" evidence="7">
    <location>
        <position position="1"/>
    </location>
</feature>
<dbReference type="SUPFAM" id="SSF52151">
    <property type="entry name" value="FabD/lysophospholipase-like"/>
    <property type="match status" value="1"/>
</dbReference>
<dbReference type="InterPro" id="IPR002642">
    <property type="entry name" value="LysoPLipase_cat_dom"/>
</dbReference>
<reference evidence="7 8" key="1">
    <citation type="submission" date="2014-04" db="EMBL/GenBank/DDBJ databases">
        <title>Genome evolution of avian class.</title>
        <authorList>
            <person name="Zhang G."/>
            <person name="Li C."/>
        </authorList>
    </citation>
    <scope>NUCLEOTIDE SEQUENCE [LARGE SCALE GENOMIC DNA]</scope>
    <source>
        <strain evidence="7">BGI_N332</strain>
    </source>
</reference>
<accession>A0A091R5X0</accession>
<dbReference type="GO" id="GO:0016020">
    <property type="term" value="C:membrane"/>
    <property type="evidence" value="ECO:0007669"/>
    <property type="project" value="UniProtKB-SubCell"/>
</dbReference>
<dbReference type="GO" id="GO:0046475">
    <property type="term" value="P:glycerophospholipid catabolic process"/>
    <property type="evidence" value="ECO:0007669"/>
    <property type="project" value="TreeGrafter"/>
</dbReference>
<sequence>TLKGSYEESQDVSIGPHCRQGDSETTLFHYVKHSQPRLHMMLPKECVLCEVWGIFMCMEVFFLYTGLLLLFLLDVSSSSSKNGLQVMCLVLIFCCSCKNLDLRLGFDLCAEEQDFLSKRKKVVAAALKNILHLDEDLQEDEVPVVAVMTTAGGVRSMTAMFGSLLALQNLGVLDCVSYISGLSATTWAMAKIYEDANWSQKDLRGPICDIRQHVTKSKLHCFSLDHMKYYEKELCKRKRDGHKLSYTDLWGLFIDCMIHHQESTHKLSDQQLAVNQGQNPLPVYLSLNVRDGFSTLDFKEWVEFTPYEVGFPKYGAYVRSEDFGSEFFMGHLMKKIPESHICFLEGDLL</sequence>
<dbReference type="PANTHER" id="PTHR10728">
    <property type="entry name" value="CYTOSOLIC PHOSPHOLIPASE A2"/>
    <property type="match status" value="1"/>
</dbReference>
<dbReference type="GO" id="GO:0005544">
    <property type="term" value="F:calcium-dependent phospholipid binding"/>
    <property type="evidence" value="ECO:0007669"/>
    <property type="project" value="TreeGrafter"/>
</dbReference>
<dbReference type="Pfam" id="PF18695">
    <property type="entry name" value="cPLA2_C2"/>
    <property type="match status" value="1"/>
</dbReference>
<dbReference type="PANTHER" id="PTHR10728:SF67">
    <property type="entry name" value="PHOSPHOLIPASE A2"/>
    <property type="match status" value="1"/>
</dbReference>
<keyword evidence="5" id="KW-1133">Transmembrane helix</keyword>
<keyword evidence="4" id="KW-0442">Lipid degradation</keyword>
<dbReference type="GO" id="GO:0005829">
    <property type="term" value="C:cytosol"/>
    <property type="evidence" value="ECO:0007669"/>
    <property type="project" value="TreeGrafter"/>
</dbReference>
<name>A0A091R5X0_9AVES</name>
<dbReference type="Pfam" id="PF01735">
    <property type="entry name" value="PLA2_B"/>
    <property type="match status" value="1"/>
</dbReference>
<dbReference type="EMBL" id="KK810015">
    <property type="protein sequence ID" value="KFQ34851.1"/>
    <property type="molecule type" value="Genomic_DNA"/>
</dbReference>
<dbReference type="InterPro" id="IPR040723">
    <property type="entry name" value="cPLA2_C2"/>
</dbReference>
<evidence type="ECO:0000259" key="6">
    <source>
        <dbReference type="PROSITE" id="PS51210"/>
    </source>
</evidence>
<evidence type="ECO:0000256" key="2">
    <source>
        <dbReference type="ARBA" id="ARBA00022801"/>
    </source>
</evidence>
<evidence type="ECO:0000256" key="1">
    <source>
        <dbReference type="ARBA" id="ARBA00004170"/>
    </source>
</evidence>
<evidence type="ECO:0000256" key="3">
    <source>
        <dbReference type="ARBA" id="ARBA00023098"/>
    </source>
</evidence>
<dbReference type="AlphaFoldDB" id="A0A091R5X0"/>
<evidence type="ECO:0000256" key="4">
    <source>
        <dbReference type="PROSITE-ProRule" id="PRU00555"/>
    </source>
</evidence>
<comment type="subcellular location">
    <subcellularLocation>
        <location evidence="1">Membrane</location>
        <topology evidence="1">Peripheral membrane protein</topology>
    </subcellularLocation>
</comment>
<evidence type="ECO:0000256" key="5">
    <source>
        <dbReference type="SAM" id="Phobius"/>
    </source>
</evidence>
<dbReference type="InterPro" id="IPR016035">
    <property type="entry name" value="Acyl_Trfase/lysoPLipase"/>
</dbReference>
<evidence type="ECO:0000313" key="8">
    <source>
        <dbReference type="Proteomes" id="UP000053369"/>
    </source>
</evidence>
<dbReference type="Gene3D" id="3.40.1090.10">
    <property type="entry name" value="Cytosolic phospholipase A2 catalytic domain"/>
    <property type="match status" value="1"/>
</dbReference>
<keyword evidence="5" id="KW-0812">Transmembrane</keyword>
<proteinExistence type="predicted"/>
<dbReference type="PROSITE" id="PS51210">
    <property type="entry name" value="PLA2C"/>
    <property type="match status" value="1"/>
</dbReference>
<protein>
    <submittedName>
        <fullName evidence="7">Cytosolic phospholipase A2 beta</fullName>
    </submittedName>
</protein>
<feature type="domain" description="PLA2c" evidence="6">
    <location>
        <begin position="94"/>
        <end position="349"/>
    </location>
</feature>
<organism evidence="7 8">
    <name type="scientific">Mesitornis unicolor</name>
    <name type="common">brown roatelo</name>
    <dbReference type="NCBI Taxonomy" id="54374"/>
    <lineage>
        <taxon>Eukaryota</taxon>
        <taxon>Metazoa</taxon>
        <taxon>Chordata</taxon>
        <taxon>Craniata</taxon>
        <taxon>Vertebrata</taxon>
        <taxon>Euteleostomi</taxon>
        <taxon>Archelosauria</taxon>
        <taxon>Archosauria</taxon>
        <taxon>Dinosauria</taxon>
        <taxon>Saurischia</taxon>
        <taxon>Theropoda</taxon>
        <taxon>Coelurosauria</taxon>
        <taxon>Aves</taxon>
        <taxon>Neognathae</taxon>
        <taxon>Neoaves</taxon>
        <taxon>Columbimorphae</taxon>
        <taxon>Mesitornithiformes</taxon>
        <taxon>Mesitornithidae</taxon>
        <taxon>Mesitornis</taxon>
    </lineage>
</organism>
<keyword evidence="2 4" id="KW-0378">Hydrolase</keyword>
<feature type="non-terminal residue" evidence="7">
    <location>
        <position position="349"/>
    </location>
</feature>